<dbReference type="SMART" id="SM00530">
    <property type="entry name" value="HTH_XRE"/>
    <property type="match status" value="1"/>
</dbReference>
<dbReference type="Proteomes" id="UP000242329">
    <property type="component" value="Unassembled WGS sequence"/>
</dbReference>
<dbReference type="OrthoDB" id="9808239at2"/>
<dbReference type="GO" id="GO:0003677">
    <property type="term" value="F:DNA binding"/>
    <property type="evidence" value="ECO:0007669"/>
    <property type="project" value="UniProtKB-KW"/>
</dbReference>
<dbReference type="EMBL" id="FQWY01000076">
    <property type="protein sequence ID" value="SHH35689.1"/>
    <property type="molecule type" value="Genomic_DNA"/>
</dbReference>
<dbReference type="PANTHER" id="PTHR46797">
    <property type="entry name" value="HTH-TYPE TRANSCRIPTIONAL REGULATOR"/>
    <property type="match status" value="1"/>
</dbReference>
<protein>
    <submittedName>
        <fullName evidence="3">DNA-binding transcriptional regulator, XRE-family HTH domain</fullName>
    </submittedName>
</protein>
<dbReference type="InterPro" id="IPR010982">
    <property type="entry name" value="Lambda_DNA-bd_dom_sf"/>
</dbReference>
<feature type="domain" description="HTH cro/C1-type" evidence="2">
    <location>
        <begin position="39"/>
        <end position="84"/>
    </location>
</feature>
<evidence type="ECO:0000259" key="2">
    <source>
        <dbReference type="PROSITE" id="PS50943"/>
    </source>
</evidence>
<sequence length="130" mass="15072">MMKRIELKNPYDIIERLAGDEEKKRFELDDILFSIAAKLLDYRIKNNLSQTQLAKKLGVSQAMISKLESGEYNPTIEKLWDISQKMGWRFTVKFDETPEAGNEEWDIKDKSVILPDFNMSADINIWAKGA</sequence>
<proteinExistence type="predicted"/>
<dbReference type="PROSITE" id="PS50943">
    <property type="entry name" value="HTH_CROC1"/>
    <property type="match status" value="1"/>
</dbReference>
<dbReference type="Gene3D" id="1.10.260.40">
    <property type="entry name" value="lambda repressor-like DNA-binding domains"/>
    <property type="match status" value="1"/>
</dbReference>
<evidence type="ECO:0000313" key="3">
    <source>
        <dbReference type="EMBL" id="SHH35689.1"/>
    </source>
</evidence>
<dbReference type="RefSeq" id="WP_073093596.1">
    <property type="nucleotide sequence ID" value="NZ_FQWY01000076.1"/>
</dbReference>
<dbReference type="CDD" id="cd00093">
    <property type="entry name" value="HTH_XRE"/>
    <property type="match status" value="1"/>
</dbReference>
<dbReference type="GO" id="GO:0003700">
    <property type="term" value="F:DNA-binding transcription factor activity"/>
    <property type="evidence" value="ECO:0007669"/>
    <property type="project" value="TreeGrafter"/>
</dbReference>
<keyword evidence="4" id="KW-1185">Reference proteome</keyword>
<dbReference type="GO" id="GO:0005829">
    <property type="term" value="C:cytosol"/>
    <property type="evidence" value="ECO:0007669"/>
    <property type="project" value="TreeGrafter"/>
</dbReference>
<name>A0A1M5SB27_9FIRM</name>
<dbReference type="Pfam" id="PF01381">
    <property type="entry name" value="HTH_3"/>
    <property type="match status" value="1"/>
</dbReference>
<organism evidence="3 4">
    <name type="scientific">Thermosyntropha lipolytica DSM 11003</name>
    <dbReference type="NCBI Taxonomy" id="1123382"/>
    <lineage>
        <taxon>Bacteria</taxon>
        <taxon>Bacillati</taxon>
        <taxon>Bacillota</taxon>
        <taxon>Clostridia</taxon>
        <taxon>Eubacteriales</taxon>
        <taxon>Syntrophomonadaceae</taxon>
        <taxon>Thermosyntropha</taxon>
    </lineage>
</organism>
<reference evidence="4" key="1">
    <citation type="submission" date="2016-11" db="EMBL/GenBank/DDBJ databases">
        <authorList>
            <person name="Varghese N."/>
            <person name="Submissions S."/>
        </authorList>
    </citation>
    <scope>NUCLEOTIDE SEQUENCE [LARGE SCALE GENOMIC DNA]</scope>
    <source>
        <strain evidence="4">DSM 11003</strain>
    </source>
</reference>
<dbReference type="InterPro" id="IPR001387">
    <property type="entry name" value="Cro/C1-type_HTH"/>
</dbReference>
<keyword evidence="1 3" id="KW-0238">DNA-binding</keyword>
<evidence type="ECO:0000256" key="1">
    <source>
        <dbReference type="ARBA" id="ARBA00023125"/>
    </source>
</evidence>
<evidence type="ECO:0000313" key="4">
    <source>
        <dbReference type="Proteomes" id="UP000242329"/>
    </source>
</evidence>
<gene>
    <name evidence="3" type="ORF">SAMN02745221_02196</name>
</gene>
<dbReference type="SUPFAM" id="SSF47413">
    <property type="entry name" value="lambda repressor-like DNA-binding domains"/>
    <property type="match status" value="1"/>
</dbReference>
<dbReference type="STRING" id="1123382.SAMN02745221_02196"/>
<dbReference type="PANTHER" id="PTHR46797:SF1">
    <property type="entry name" value="METHYLPHOSPHONATE SYNTHASE"/>
    <property type="match status" value="1"/>
</dbReference>
<dbReference type="AlphaFoldDB" id="A0A1M5SB27"/>
<dbReference type="InterPro" id="IPR050807">
    <property type="entry name" value="TransReg_Diox_bact_type"/>
</dbReference>
<accession>A0A1M5SB27</accession>